<evidence type="ECO:0000256" key="8">
    <source>
        <dbReference type="ARBA" id="ARBA00031155"/>
    </source>
</evidence>
<reference evidence="10 11" key="1">
    <citation type="submission" date="2018-07" db="EMBL/GenBank/DDBJ databases">
        <title>Complete genome sequencing of Ornithinimicrobium sp. AMA3305.</title>
        <authorList>
            <person name="Bae J.-W."/>
        </authorList>
    </citation>
    <scope>NUCLEOTIDE SEQUENCE [LARGE SCALE GENOMIC DNA]</scope>
    <source>
        <strain evidence="10 11">AMA3305</strain>
    </source>
</reference>
<keyword evidence="10" id="KW-0223">Dioxygenase</keyword>
<dbReference type="Pfam" id="PF03060">
    <property type="entry name" value="NMO"/>
    <property type="match status" value="1"/>
</dbReference>
<gene>
    <name evidence="10" type="ORF">DV701_01350</name>
</gene>
<evidence type="ECO:0000313" key="10">
    <source>
        <dbReference type="EMBL" id="AXH97810.1"/>
    </source>
</evidence>
<protein>
    <recommendedName>
        <fullName evidence="8">Propionate 3-nitronate monooxygenase</fullName>
    </recommendedName>
</protein>
<keyword evidence="3" id="KW-0216">Detoxification</keyword>
<evidence type="ECO:0000256" key="4">
    <source>
        <dbReference type="ARBA" id="ARBA00022630"/>
    </source>
</evidence>
<dbReference type="InterPro" id="IPR013785">
    <property type="entry name" value="Aldolase_TIM"/>
</dbReference>
<keyword evidence="4" id="KW-0285">Flavoprotein</keyword>
<dbReference type="AlphaFoldDB" id="A0A345NS02"/>
<organism evidence="10 11">
    <name type="scientific">Ornithinimicrobium avium</name>
    <dbReference type="NCBI Taxonomy" id="2283195"/>
    <lineage>
        <taxon>Bacteria</taxon>
        <taxon>Bacillati</taxon>
        <taxon>Actinomycetota</taxon>
        <taxon>Actinomycetes</taxon>
        <taxon>Micrococcales</taxon>
        <taxon>Ornithinimicrobiaceae</taxon>
        <taxon>Ornithinimicrobium</taxon>
    </lineage>
</organism>
<evidence type="ECO:0000256" key="6">
    <source>
        <dbReference type="ARBA" id="ARBA00023002"/>
    </source>
</evidence>
<name>A0A345NS02_9MICO</name>
<dbReference type="EMBL" id="CP031229">
    <property type="protein sequence ID" value="AXH97810.1"/>
    <property type="molecule type" value="Genomic_DNA"/>
</dbReference>
<dbReference type="InterPro" id="IPR004136">
    <property type="entry name" value="NMO"/>
</dbReference>
<dbReference type="SUPFAM" id="SSF51412">
    <property type="entry name" value="Inosine monophosphate dehydrogenase (IMPDH)"/>
    <property type="match status" value="1"/>
</dbReference>
<dbReference type="GO" id="GO:0009636">
    <property type="term" value="P:response to toxic substance"/>
    <property type="evidence" value="ECO:0007669"/>
    <property type="project" value="UniProtKB-KW"/>
</dbReference>
<comment type="similarity">
    <text evidence="2">Belongs to the nitronate monooxygenase family. NMO class I subfamily.</text>
</comment>
<dbReference type="OrthoDB" id="9778912at2"/>
<dbReference type="PANTHER" id="PTHR42747:SF3">
    <property type="entry name" value="NITRONATE MONOOXYGENASE-RELATED"/>
    <property type="match status" value="1"/>
</dbReference>
<evidence type="ECO:0000256" key="9">
    <source>
        <dbReference type="ARBA" id="ARBA00049401"/>
    </source>
</evidence>
<comment type="cofactor">
    <cofactor evidence="1">
        <name>FMN</name>
        <dbReference type="ChEBI" id="CHEBI:58210"/>
    </cofactor>
</comment>
<evidence type="ECO:0000256" key="1">
    <source>
        <dbReference type="ARBA" id="ARBA00001917"/>
    </source>
</evidence>
<dbReference type="KEGG" id="orn:DV701_01350"/>
<dbReference type="Gene3D" id="3.20.20.70">
    <property type="entry name" value="Aldolase class I"/>
    <property type="match status" value="1"/>
</dbReference>
<accession>A0A345NS02</accession>
<evidence type="ECO:0000313" key="11">
    <source>
        <dbReference type="Proteomes" id="UP000253790"/>
    </source>
</evidence>
<evidence type="ECO:0000256" key="7">
    <source>
        <dbReference type="ARBA" id="ARBA00023033"/>
    </source>
</evidence>
<sequence length="327" mass="33360">MAGGVSLPPLVAAVCEAGGLGMLPAGYRTPEQVAGDVVDVRDLTARPFGINLFVPHRVDRAAHEAAVTAYRDALLPRAAALGVDPGTPSWGSTDHWADKVALVETFAPAVVSCTFGVPGADAVARWRAAGCEVHVTVTSGAEALAAHAAGADVLVLQGHEAGGHRGSHDPLADPEVVDHLGLLEVVRSGAAGELPLVAAGGVTTSGDVRRALEAGAVAVQVGTALLMADEAGTTSTYRRALRDPSLTERVTTRAFTGRVAGAVRNAFVDEMGPLAPSAFPVVGQVSSPVRRAAAEAGDVQGVHVWAGSGWRAIQERPAAEIVRELTG</sequence>
<dbReference type="GO" id="GO:0018580">
    <property type="term" value="F:nitronate monooxygenase activity"/>
    <property type="evidence" value="ECO:0007669"/>
    <property type="project" value="InterPro"/>
</dbReference>
<dbReference type="CDD" id="cd04730">
    <property type="entry name" value="NPD_like"/>
    <property type="match status" value="1"/>
</dbReference>
<evidence type="ECO:0000256" key="3">
    <source>
        <dbReference type="ARBA" id="ARBA00022575"/>
    </source>
</evidence>
<keyword evidence="11" id="KW-1185">Reference proteome</keyword>
<keyword evidence="7" id="KW-0503">Monooxygenase</keyword>
<comment type="catalytic activity">
    <reaction evidence="9">
        <text>3 propionate 3-nitronate + 3 O2 + H2O = 3 3-oxopropanoate + 2 nitrate + nitrite + H2O2 + 3 H(+)</text>
        <dbReference type="Rhea" id="RHEA:57332"/>
        <dbReference type="ChEBI" id="CHEBI:15377"/>
        <dbReference type="ChEBI" id="CHEBI:15378"/>
        <dbReference type="ChEBI" id="CHEBI:15379"/>
        <dbReference type="ChEBI" id="CHEBI:16240"/>
        <dbReference type="ChEBI" id="CHEBI:16301"/>
        <dbReference type="ChEBI" id="CHEBI:17632"/>
        <dbReference type="ChEBI" id="CHEBI:33190"/>
        <dbReference type="ChEBI" id="CHEBI:136067"/>
    </reaction>
</comment>
<keyword evidence="6" id="KW-0560">Oxidoreductase</keyword>
<dbReference type="GO" id="GO:0051213">
    <property type="term" value="F:dioxygenase activity"/>
    <property type="evidence" value="ECO:0007669"/>
    <property type="project" value="UniProtKB-KW"/>
</dbReference>
<proteinExistence type="inferred from homology"/>
<evidence type="ECO:0000256" key="2">
    <source>
        <dbReference type="ARBA" id="ARBA00009881"/>
    </source>
</evidence>
<keyword evidence="5" id="KW-0288">FMN</keyword>
<dbReference type="PANTHER" id="PTHR42747">
    <property type="entry name" value="NITRONATE MONOOXYGENASE-RELATED"/>
    <property type="match status" value="1"/>
</dbReference>
<dbReference type="Proteomes" id="UP000253790">
    <property type="component" value="Chromosome"/>
</dbReference>
<evidence type="ECO:0000256" key="5">
    <source>
        <dbReference type="ARBA" id="ARBA00022643"/>
    </source>
</evidence>